<dbReference type="Proteomes" id="UP000025227">
    <property type="component" value="Unplaced"/>
</dbReference>
<feature type="compositionally biased region" description="Polar residues" evidence="11">
    <location>
        <begin position="63"/>
        <end position="87"/>
    </location>
</feature>
<dbReference type="SUPFAM" id="SSF53448">
    <property type="entry name" value="Nucleotide-diphospho-sugar transferases"/>
    <property type="match status" value="1"/>
</dbReference>
<dbReference type="WBParaSite" id="HCON_00160895-00001">
    <property type="protein sequence ID" value="HCON_00160895-00001"/>
    <property type="gene ID" value="HCON_00160895"/>
</dbReference>
<evidence type="ECO:0000256" key="4">
    <source>
        <dbReference type="ARBA" id="ARBA00022676"/>
    </source>
</evidence>
<evidence type="ECO:0000256" key="8">
    <source>
        <dbReference type="ARBA" id="ARBA00022989"/>
    </source>
</evidence>
<evidence type="ECO:0000313" key="15">
    <source>
        <dbReference type="WBParaSite" id="HCON_00160895-00001"/>
    </source>
</evidence>
<dbReference type="GO" id="GO:0005794">
    <property type="term" value="C:Golgi apparatus"/>
    <property type="evidence" value="ECO:0007669"/>
    <property type="project" value="TreeGrafter"/>
</dbReference>
<organism evidence="14 15">
    <name type="scientific">Haemonchus contortus</name>
    <name type="common">Barber pole worm</name>
    <dbReference type="NCBI Taxonomy" id="6289"/>
    <lineage>
        <taxon>Eukaryota</taxon>
        <taxon>Metazoa</taxon>
        <taxon>Ecdysozoa</taxon>
        <taxon>Nematoda</taxon>
        <taxon>Chromadorea</taxon>
        <taxon>Rhabditida</taxon>
        <taxon>Rhabditina</taxon>
        <taxon>Rhabditomorpha</taxon>
        <taxon>Strongyloidea</taxon>
        <taxon>Trichostrongylidae</taxon>
        <taxon>Haemonchus</taxon>
    </lineage>
</organism>
<evidence type="ECO:0000256" key="1">
    <source>
        <dbReference type="ARBA" id="ARBA00004606"/>
    </source>
</evidence>
<feature type="compositionally biased region" description="Polar residues" evidence="11">
    <location>
        <begin position="194"/>
        <end position="205"/>
    </location>
</feature>
<dbReference type="GO" id="GO:0033842">
    <property type="term" value="F:N-acetyl-beta-glucosaminyl-derivative 4-beta-N-acetylgalactosaminyltransferase activity"/>
    <property type="evidence" value="ECO:0007669"/>
    <property type="project" value="TreeGrafter"/>
</dbReference>
<keyword evidence="7" id="KW-0735">Signal-anchor</keyword>
<dbReference type="InterPro" id="IPR029044">
    <property type="entry name" value="Nucleotide-diphossugar_trans"/>
</dbReference>
<name>A0A7I4YZ82_HAECO</name>
<dbReference type="UniPathway" id="UPA00378"/>
<dbReference type="InterPro" id="IPR027995">
    <property type="entry name" value="Galactosyl_T_N"/>
</dbReference>
<dbReference type="GO" id="GO:0016020">
    <property type="term" value="C:membrane"/>
    <property type="evidence" value="ECO:0007669"/>
    <property type="project" value="UniProtKB-SubCell"/>
</dbReference>
<feature type="region of interest" description="Disordered" evidence="11">
    <location>
        <begin position="63"/>
        <end position="91"/>
    </location>
</feature>
<keyword evidence="4" id="KW-0328">Glycosyltransferase</keyword>
<reference evidence="15" key="1">
    <citation type="submission" date="2020-12" db="UniProtKB">
        <authorList>
            <consortium name="WormBaseParasite"/>
        </authorList>
    </citation>
    <scope>IDENTIFICATION</scope>
    <source>
        <strain evidence="15">MHco3</strain>
    </source>
</reference>
<dbReference type="OrthoDB" id="10038994at2759"/>
<dbReference type="PANTHER" id="PTHR19300:SF57">
    <property type="entry name" value="BETA-1,4-N-ACETYLGALACTOSAMINYLTRANSFERASE"/>
    <property type="match status" value="1"/>
</dbReference>
<evidence type="ECO:0000256" key="3">
    <source>
        <dbReference type="ARBA" id="ARBA00005735"/>
    </source>
</evidence>
<feature type="region of interest" description="Disordered" evidence="11">
    <location>
        <begin position="134"/>
        <end position="182"/>
    </location>
</feature>
<evidence type="ECO:0000256" key="9">
    <source>
        <dbReference type="ARBA" id="ARBA00023136"/>
    </source>
</evidence>
<keyword evidence="10" id="KW-0325">Glycoprotein</keyword>
<keyword evidence="5" id="KW-0808">Transferase</keyword>
<proteinExistence type="inferred from homology"/>
<evidence type="ECO:0000256" key="6">
    <source>
        <dbReference type="ARBA" id="ARBA00022692"/>
    </source>
</evidence>
<dbReference type="Gene3D" id="3.90.550.10">
    <property type="entry name" value="Spore Coat Polysaccharide Biosynthesis Protein SpsA, Chain A"/>
    <property type="match status" value="1"/>
</dbReference>
<evidence type="ECO:0000259" key="12">
    <source>
        <dbReference type="Pfam" id="PF02709"/>
    </source>
</evidence>
<feature type="domain" description="Galactosyltransferase N-terminal" evidence="13">
    <location>
        <begin position="313"/>
        <end position="439"/>
    </location>
</feature>
<dbReference type="Pfam" id="PF13733">
    <property type="entry name" value="Glyco_transf_7N"/>
    <property type="match status" value="1"/>
</dbReference>
<evidence type="ECO:0000259" key="13">
    <source>
        <dbReference type="Pfam" id="PF13733"/>
    </source>
</evidence>
<evidence type="ECO:0000256" key="5">
    <source>
        <dbReference type="ARBA" id="ARBA00022679"/>
    </source>
</evidence>
<keyword evidence="14" id="KW-1185">Reference proteome</keyword>
<accession>A0A7I4YZ82</accession>
<keyword evidence="8" id="KW-1133">Transmembrane helix</keyword>
<evidence type="ECO:0000256" key="2">
    <source>
        <dbReference type="ARBA" id="ARBA00004922"/>
    </source>
</evidence>
<protein>
    <submittedName>
        <fullName evidence="15">Beta-1,4-N-acetylgalactosaminyltransferase bre-4</fullName>
    </submittedName>
</protein>
<dbReference type="GO" id="GO:0008378">
    <property type="term" value="F:galactosyltransferase activity"/>
    <property type="evidence" value="ECO:0007669"/>
    <property type="project" value="TreeGrafter"/>
</dbReference>
<comment type="similarity">
    <text evidence="3">Belongs to the glycosyltransferase 7 family.</text>
</comment>
<sequence length="587" mass="65652">MPFRKSFVSQSCSRKRTLFGILLFIAALFTVFGFIADFPTWQTDGFFVFHVITRNFNQTADSGTIRPSTIPYQSSFQPVPRNSSQTASSSGTNLSLSFSTASYQPSLQPVLQNNSQTTHPVTSRSAAISIAPNQTSVQPLNGPSNQTALSSTKPPSTASNHLSSTPAPQNRSQTALPGTNISSTVPLQTSLQLLTGPSNQTAPSNINPPPTTSYHPTLRSLPQHSSQAAPQSRSQTAPPASAPQNSTQPTPLPANISSTNSYQSSFQPLPQNSSHTTRPDLNSSSTASYPSNSSSMPYSNKTDNYPSCSQRLKFVGRFNVSMEEIPLQKLEEKFKYLKPGGHYIPDGCKPMNRVAIIIPFRDRESHLHILLNNMHPFLTNQMLDYSIIVVEQIANQTFNRAKLLNVGYVEANKMYDWQCYVFHDVDLLPEDDRNLHVCPDKNPRHMAVAINKFNYKLFYQEMFGTSSALTKDQFNKTNGFSNRYWGWGGEDDDMYNRVIYAGYKVDRYNETVARYTMIKHEHEPKANPINPCRYKLLEHTKDDWKGDGLNSLKYKVLNITSKPLFTHILVDLLEAEERASVEAKLCH</sequence>
<dbReference type="InterPro" id="IPR027791">
    <property type="entry name" value="Galactosyl_T_C"/>
</dbReference>
<evidence type="ECO:0000256" key="11">
    <source>
        <dbReference type="SAM" id="MobiDB-lite"/>
    </source>
</evidence>
<dbReference type="InterPro" id="IPR003859">
    <property type="entry name" value="Galactosyl_T"/>
</dbReference>
<dbReference type="PANTHER" id="PTHR19300">
    <property type="entry name" value="BETA-1,4-GALACTOSYLTRANSFERASE"/>
    <property type="match status" value="1"/>
</dbReference>
<keyword evidence="6" id="KW-0812">Transmembrane</keyword>
<comment type="subcellular location">
    <subcellularLocation>
        <location evidence="1">Membrane</location>
        <topology evidence="1">Single-pass type II membrane protein</topology>
    </subcellularLocation>
</comment>
<dbReference type="Pfam" id="PF02709">
    <property type="entry name" value="Glyco_transf_7C"/>
    <property type="match status" value="1"/>
</dbReference>
<dbReference type="GO" id="GO:0005975">
    <property type="term" value="P:carbohydrate metabolic process"/>
    <property type="evidence" value="ECO:0007669"/>
    <property type="project" value="InterPro"/>
</dbReference>
<feature type="domain" description="Galactosyltransferase C-terminal" evidence="12">
    <location>
        <begin position="444"/>
        <end position="521"/>
    </location>
</feature>
<dbReference type="PRINTS" id="PR02050">
    <property type="entry name" value="B14GALTRFASE"/>
</dbReference>
<feature type="compositionally biased region" description="Low complexity" evidence="11">
    <location>
        <begin position="282"/>
        <end position="300"/>
    </location>
</feature>
<evidence type="ECO:0000313" key="14">
    <source>
        <dbReference type="Proteomes" id="UP000025227"/>
    </source>
</evidence>
<evidence type="ECO:0000256" key="10">
    <source>
        <dbReference type="ARBA" id="ARBA00023180"/>
    </source>
</evidence>
<feature type="region of interest" description="Disordered" evidence="11">
    <location>
        <begin position="194"/>
        <end position="303"/>
    </location>
</feature>
<feature type="compositionally biased region" description="Polar residues" evidence="11">
    <location>
        <begin position="212"/>
        <end position="281"/>
    </location>
</feature>
<dbReference type="CDD" id="cd00899">
    <property type="entry name" value="b4GalT"/>
    <property type="match status" value="1"/>
</dbReference>
<dbReference type="GO" id="GO:0006688">
    <property type="term" value="P:glycosphingolipid biosynthetic process"/>
    <property type="evidence" value="ECO:0007669"/>
    <property type="project" value="TreeGrafter"/>
</dbReference>
<comment type="pathway">
    <text evidence="2">Protein modification; protein glycosylation.</text>
</comment>
<keyword evidence="9" id="KW-0472">Membrane</keyword>
<dbReference type="AlphaFoldDB" id="A0A7I4YZ82"/>
<evidence type="ECO:0000256" key="7">
    <source>
        <dbReference type="ARBA" id="ARBA00022968"/>
    </source>
</evidence>